<organism evidence="1 2">
    <name type="scientific">Ensete ventricosum</name>
    <name type="common">Abyssinian banana</name>
    <name type="synonym">Musa ensete</name>
    <dbReference type="NCBI Taxonomy" id="4639"/>
    <lineage>
        <taxon>Eukaryota</taxon>
        <taxon>Viridiplantae</taxon>
        <taxon>Streptophyta</taxon>
        <taxon>Embryophyta</taxon>
        <taxon>Tracheophyta</taxon>
        <taxon>Spermatophyta</taxon>
        <taxon>Magnoliopsida</taxon>
        <taxon>Liliopsida</taxon>
        <taxon>Zingiberales</taxon>
        <taxon>Musaceae</taxon>
        <taxon>Ensete</taxon>
    </lineage>
</organism>
<accession>A0AAV8QFR0</accession>
<name>A0AAV8QFR0_ENSVE</name>
<proteinExistence type="predicted"/>
<comment type="caution">
    <text evidence="1">The sequence shown here is derived from an EMBL/GenBank/DDBJ whole genome shotgun (WGS) entry which is preliminary data.</text>
</comment>
<dbReference type="Proteomes" id="UP001222027">
    <property type="component" value="Unassembled WGS sequence"/>
</dbReference>
<dbReference type="EMBL" id="JAQQAF010000008">
    <property type="protein sequence ID" value="KAJ8467679.1"/>
    <property type="molecule type" value="Genomic_DNA"/>
</dbReference>
<gene>
    <name evidence="1" type="ORF">OPV22_030231</name>
</gene>
<dbReference type="AlphaFoldDB" id="A0AAV8QFR0"/>
<reference evidence="1 2" key="1">
    <citation type="submission" date="2022-12" db="EMBL/GenBank/DDBJ databases">
        <title>Chromosome-scale assembly of the Ensete ventricosum genome.</title>
        <authorList>
            <person name="Dussert Y."/>
            <person name="Stocks J."/>
            <person name="Wendawek A."/>
            <person name="Woldeyes F."/>
            <person name="Nichols R.A."/>
            <person name="Borrell J.S."/>
        </authorList>
    </citation>
    <scope>NUCLEOTIDE SEQUENCE [LARGE SCALE GENOMIC DNA]</scope>
    <source>
        <strain evidence="2">cv. Maze</strain>
        <tissue evidence="1">Seeds</tissue>
    </source>
</reference>
<sequence>MDGCSSSMSLVIRDITGCRRCSERSRFWKLELTLSTVPFSALRRGDRWRCIDKGLGGFGSSLAHNPEVSILLLF</sequence>
<evidence type="ECO:0000313" key="2">
    <source>
        <dbReference type="Proteomes" id="UP001222027"/>
    </source>
</evidence>
<keyword evidence="2" id="KW-1185">Reference proteome</keyword>
<protein>
    <submittedName>
        <fullName evidence="1">Uncharacterized protein</fullName>
    </submittedName>
</protein>
<evidence type="ECO:0000313" key="1">
    <source>
        <dbReference type="EMBL" id="KAJ8467679.1"/>
    </source>
</evidence>